<name>A0ABT2KUX3_9BACL</name>
<dbReference type="EMBL" id="JANIEK010000011">
    <property type="protein sequence ID" value="MCT4794767.1"/>
    <property type="molecule type" value="Genomic_DNA"/>
</dbReference>
<dbReference type="Gene3D" id="2.40.10.120">
    <property type="match status" value="1"/>
</dbReference>
<dbReference type="Gene3D" id="2.60.40.1080">
    <property type="match status" value="1"/>
</dbReference>
<dbReference type="GO" id="GO:0006508">
    <property type="term" value="P:proteolysis"/>
    <property type="evidence" value="ECO:0007669"/>
    <property type="project" value="UniProtKB-KW"/>
</dbReference>
<dbReference type="GO" id="GO:0008233">
    <property type="term" value="F:peptidase activity"/>
    <property type="evidence" value="ECO:0007669"/>
    <property type="project" value="UniProtKB-KW"/>
</dbReference>
<evidence type="ECO:0000313" key="7">
    <source>
        <dbReference type="Proteomes" id="UP001206821"/>
    </source>
</evidence>
<feature type="domain" description="BIG2" evidence="5">
    <location>
        <begin position="27"/>
        <end position="94"/>
    </location>
</feature>
<reference evidence="6 7" key="1">
    <citation type="submission" date="2022-07" db="EMBL/GenBank/DDBJ databases">
        <title>Genomic and pangenome structural analysis of the polyextremophile Exiguobacterium.</title>
        <authorList>
            <person name="Shen L."/>
        </authorList>
    </citation>
    <scope>NUCLEOTIDE SEQUENCE [LARGE SCALE GENOMIC DNA]</scope>
    <source>
        <strain evidence="6 7">12_1</strain>
    </source>
</reference>
<dbReference type="InterPro" id="IPR051201">
    <property type="entry name" value="Chloro_Bact_Ser_Proteases"/>
</dbReference>
<dbReference type="InterPro" id="IPR003343">
    <property type="entry name" value="Big_2"/>
</dbReference>
<sequence>MKRWLSIALIIVLFLNVFPHPVDASQKLTVTPKAVTVMASASKVVKATASGVKKPVYVWKSLNPKVATVVNGKITGKSAGKTTVTVTVKGTKLKQNVAVTVTKRKYNATDLFKMANPSVALIEMLNDRGQVVSSGSGFVVNKGEVVTNFHVLQGEENVEAKVSFANGSFIRTNVIKRYDETLDLAVLDISRIAPAPPILKMNGTRVATGEKIYALGSPRGVSNTITEGMISNNSVVLDGFEYYQFNASTTYGNSGGPLLNIYGEVVGVVTWMFENSQNMNYAVPVRQLSLLDARRTAFIEEVQVPTLPIPVGKGDTYEEEPNGEWMKSDLLRYADGYIHGTTSNLDDVDIYVFNVEKQTKLDFFGAFGDARISPYFAFGIYDLNEEPLAFSDPFVSTSGNGVTYQTLQTTVEPGIYFLVVFPVSGLSRTAYVNKDYLIMHKFQ</sequence>
<proteinExistence type="predicted"/>
<dbReference type="InterPro" id="IPR008964">
    <property type="entry name" value="Invasin/intimin_cell_adhesion"/>
</dbReference>
<keyword evidence="4" id="KW-0732">Signal</keyword>
<evidence type="ECO:0000256" key="2">
    <source>
        <dbReference type="ARBA" id="ARBA00022801"/>
    </source>
</evidence>
<dbReference type="PANTHER" id="PTHR43343:SF3">
    <property type="entry name" value="PROTEASE DO-LIKE 8, CHLOROPLASTIC"/>
    <property type="match status" value="1"/>
</dbReference>
<evidence type="ECO:0000256" key="4">
    <source>
        <dbReference type="SAM" id="SignalP"/>
    </source>
</evidence>
<dbReference type="Gene3D" id="2.60.120.380">
    <property type="match status" value="1"/>
</dbReference>
<evidence type="ECO:0000259" key="5">
    <source>
        <dbReference type="Pfam" id="PF02368"/>
    </source>
</evidence>
<keyword evidence="7" id="KW-1185">Reference proteome</keyword>
<dbReference type="Pfam" id="PF02368">
    <property type="entry name" value="Big_2"/>
    <property type="match status" value="1"/>
</dbReference>
<dbReference type="InterPro" id="IPR001940">
    <property type="entry name" value="Peptidase_S1C"/>
</dbReference>
<dbReference type="SUPFAM" id="SSF89260">
    <property type="entry name" value="Collagen-binding domain"/>
    <property type="match status" value="1"/>
</dbReference>
<keyword evidence="3" id="KW-0720">Serine protease</keyword>
<dbReference type="PRINTS" id="PR00834">
    <property type="entry name" value="PROTEASES2C"/>
</dbReference>
<evidence type="ECO:0000256" key="3">
    <source>
        <dbReference type="ARBA" id="ARBA00022825"/>
    </source>
</evidence>
<feature type="signal peptide" evidence="4">
    <location>
        <begin position="1"/>
        <end position="24"/>
    </location>
</feature>
<gene>
    <name evidence="6" type="ORF">NQG31_04375</name>
</gene>
<dbReference type="Proteomes" id="UP001206821">
    <property type="component" value="Unassembled WGS sequence"/>
</dbReference>
<organism evidence="6 7">
    <name type="scientific">Exiguobacterium alkaliphilum</name>
    <dbReference type="NCBI Taxonomy" id="1428684"/>
    <lineage>
        <taxon>Bacteria</taxon>
        <taxon>Bacillati</taxon>
        <taxon>Bacillota</taxon>
        <taxon>Bacilli</taxon>
        <taxon>Bacillales</taxon>
        <taxon>Bacillales Family XII. Incertae Sedis</taxon>
        <taxon>Exiguobacterium</taxon>
    </lineage>
</organism>
<accession>A0ABT2KUX3</accession>
<dbReference type="PANTHER" id="PTHR43343">
    <property type="entry name" value="PEPTIDASE S12"/>
    <property type="match status" value="1"/>
</dbReference>
<dbReference type="InterPro" id="IPR009003">
    <property type="entry name" value="Peptidase_S1_PA"/>
</dbReference>
<evidence type="ECO:0000256" key="1">
    <source>
        <dbReference type="ARBA" id="ARBA00022670"/>
    </source>
</evidence>
<keyword evidence="1 6" id="KW-0645">Protease</keyword>
<dbReference type="SUPFAM" id="SSF50494">
    <property type="entry name" value="Trypsin-like serine proteases"/>
    <property type="match status" value="1"/>
</dbReference>
<dbReference type="Pfam" id="PF13365">
    <property type="entry name" value="Trypsin_2"/>
    <property type="match status" value="1"/>
</dbReference>
<feature type="chain" id="PRO_5045172908" evidence="4">
    <location>
        <begin position="25"/>
        <end position="443"/>
    </location>
</feature>
<dbReference type="SUPFAM" id="SSF49373">
    <property type="entry name" value="Invasin/intimin cell-adhesion fragments"/>
    <property type="match status" value="1"/>
</dbReference>
<dbReference type="RefSeq" id="WP_034817820.1">
    <property type="nucleotide sequence ID" value="NZ_JANIEK010000011.1"/>
</dbReference>
<protein>
    <submittedName>
        <fullName evidence="6">Serine protease</fullName>
    </submittedName>
</protein>
<evidence type="ECO:0000313" key="6">
    <source>
        <dbReference type="EMBL" id="MCT4794767.1"/>
    </source>
</evidence>
<comment type="caution">
    <text evidence="6">The sequence shown here is derived from an EMBL/GenBank/DDBJ whole genome shotgun (WGS) entry which is preliminary data.</text>
</comment>
<keyword evidence="2" id="KW-0378">Hydrolase</keyword>